<dbReference type="PANTHER" id="PTHR10642:SF26">
    <property type="entry name" value="RIBONUCLEASE H1"/>
    <property type="match status" value="1"/>
</dbReference>
<comment type="catalytic activity">
    <reaction evidence="1">
        <text>Endonucleolytic cleavage to 5'-phosphomonoester.</text>
        <dbReference type="EC" id="3.1.26.4"/>
    </reaction>
</comment>
<dbReference type="InterPro" id="IPR011320">
    <property type="entry name" value="RNase_H1_N"/>
</dbReference>
<keyword evidence="11" id="KW-0378">Hydrolase</keyword>
<dbReference type="InterPro" id="IPR036397">
    <property type="entry name" value="RNaseH_sf"/>
</dbReference>
<evidence type="ECO:0000256" key="6">
    <source>
        <dbReference type="ARBA" id="ARBA00012180"/>
    </source>
</evidence>
<keyword evidence="12" id="KW-0460">Magnesium</keyword>
<organism evidence="15 16">
    <name type="scientific">Agrilactobacillus composti DSM 18527 = JCM 14202</name>
    <dbReference type="NCBI Taxonomy" id="1423734"/>
    <lineage>
        <taxon>Bacteria</taxon>
        <taxon>Bacillati</taxon>
        <taxon>Bacillota</taxon>
        <taxon>Bacilli</taxon>
        <taxon>Lactobacillales</taxon>
        <taxon>Lactobacillaceae</taxon>
        <taxon>Agrilactobacillus</taxon>
    </lineage>
</organism>
<dbReference type="eggNOG" id="COG3341">
    <property type="taxonomic scope" value="Bacteria"/>
</dbReference>
<dbReference type="Gene3D" id="3.40.970.10">
    <property type="entry name" value="Ribonuclease H1, N-terminal domain"/>
    <property type="match status" value="1"/>
</dbReference>
<reference evidence="15 16" key="1">
    <citation type="journal article" date="2015" name="Genome Announc.">
        <title>Expanding the biotechnology potential of lactobacilli through comparative genomics of 213 strains and associated genera.</title>
        <authorList>
            <person name="Sun Z."/>
            <person name="Harris H.M."/>
            <person name="McCann A."/>
            <person name="Guo C."/>
            <person name="Argimon S."/>
            <person name="Zhang W."/>
            <person name="Yang X."/>
            <person name="Jeffery I.B."/>
            <person name="Cooney J.C."/>
            <person name="Kagawa T.F."/>
            <person name="Liu W."/>
            <person name="Song Y."/>
            <person name="Salvetti E."/>
            <person name="Wrobel A."/>
            <person name="Rasinkangas P."/>
            <person name="Parkhill J."/>
            <person name="Rea M.C."/>
            <person name="O'Sullivan O."/>
            <person name="Ritari J."/>
            <person name="Douillard F.P."/>
            <person name="Paul Ross R."/>
            <person name="Yang R."/>
            <person name="Briner A.E."/>
            <person name="Felis G.E."/>
            <person name="de Vos W.M."/>
            <person name="Barrangou R."/>
            <person name="Klaenhammer T.R."/>
            <person name="Caufield P.W."/>
            <person name="Cui Y."/>
            <person name="Zhang H."/>
            <person name="O'Toole P.W."/>
        </authorList>
    </citation>
    <scope>NUCLEOTIDE SEQUENCE [LARGE SCALE GENOMIC DNA]</scope>
    <source>
        <strain evidence="15 16">DSM 18527</strain>
    </source>
</reference>
<evidence type="ECO:0000256" key="5">
    <source>
        <dbReference type="ARBA" id="ARBA00011245"/>
    </source>
</evidence>
<evidence type="ECO:0000256" key="13">
    <source>
        <dbReference type="SAM" id="MobiDB-lite"/>
    </source>
</evidence>
<comment type="cofactor">
    <cofactor evidence="2">
        <name>Mg(2+)</name>
        <dbReference type="ChEBI" id="CHEBI:18420"/>
    </cofactor>
</comment>
<protein>
    <recommendedName>
        <fullName evidence="7">Ribonuclease H</fullName>
        <ecNumber evidence="6">3.1.26.4</ecNumber>
    </recommendedName>
</protein>
<proteinExistence type="inferred from homology"/>
<evidence type="ECO:0000256" key="9">
    <source>
        <dbReference type="ARBA" id="ARBA00022723"/>
    </source>
</evidence>
<dbReference type="PATRIC" id="fig|1423734.3.peg.180"/>
<evidence type="ECO:0000313" key="15">
    <source>
        <dbReference type="EMBL" id="KRM32894.1"/>
    </source>
</evidence>
<dbReference type="STRING" id="1423734.FC83_GL000180"/>
<keyword evidence="10" id="KW-0255">Endonuclease</keyword>
<dbReference type="InterPro" id="IPR012337">
    <property type="entry name" value="RNaseH-like_sf"/>
</dbReference>
<feature type="region of interest" description="Disordered" evidence="13">
    <location>
        <begin position="50"/>
        <end position="70"/>
    </location>
</feature>
<evidence type="ECO:0000256" key="7">
    <source>
        <dbReference type="ARBA" id="ARBA00017721"/>
    </source>
</evidence>
<feature type="domain" description="RNase H type-1" evidence="14">
    <location>
        <begin position="76"/>
        <end position="233"/>
    </location>
</feature>
<evidence type="ECO:0000256" key="3">
    <source>
        <dbReference type="ARBA" id="ARBA00004065"/>
    </source>
</evidence>
<dbReference type="EMBL" id="AZGA01000065">
    <property type="protein sequence ID" value="KRM32894.1"/>
    <property type="molecule type" value="Genomic_DNA"/>
</dbReference>
<sequence>MAKQKYYAVARGRQVGVFTDWPTTEKLVRGYTGARYKSFLDKASAEAFVKDPSNTTPRAHHQSKTKTNTNTPVDLKAAKAIFYTDGGSRNTGNVAGGHVKSNDKAAWAYLIKYRGQELADSAGEFGATNNRMEITALRNALQRLLDLGLAQELLVGVLDSKYVLDSINLGWLAGWQRRGFKKADGTTPQNVALWQDMAALLPQFKNLKLIWTKGHADNSGNVYVDQLLNQTMDNM</sequence>
<dbReference type="InterPro" id="IPR009027">
    <property type="entry name" value="Ribosomal_bL9/RNase_H1_N"/>
</dbReference>
<dbReference type="GO" id="GO:0043137">
    <property type="term" value="P:DNA replication, removal of RNA primer"/>
    <property type="evidence" value="ECO:0007669"/>
    <property type="project" value="TreeGrafter"/>
</dbReference>
<dbReference type="GO" id="GO:0004523">
    <property type="term" value="F:RNA-DNA hybrid ribonuclease activity"/>
    <property type="evidence" value="ECO:0007669"/>
    <property type="project" value="UniProtKB-EC"/>
</dbReference>
<comment type="function">
    <text evidence="3">Endonuclease that specifically degrades the RNA of RNA-DNA hybrids.</text>
</comment>
<evidence type="ECO:0000256" key="2">
    <source>
        <dbReference type="ARBA" id="ARBA00001946"/>
    </source>
</evidence>
<evidence type="ECO:0000256" key="11">
    <source>
        <dbReference type="ARBA" id="ARBA00022801"/>
    </source>
</evidence>
<evidence type="ECO:0000313" key="16">
    <source>
        <dbReference type="Proteomes" id="UP000051236"/>
    </source>
</evidence>
<dbReference type="eggNOG" id="COG0328">
    <property type="taxonomic scope" value="Bacteria"/>
</dbReference>
<comment type="similarity">
    <text evidence="4">Belongs to the RNase H family.</text>
</comment>
<dbReference type="FunFam" id="3.40.970.10:FF:000002">
    <property type="entry name" value="Ribonuclease H"/>
    <property type="match status" value="1"/>
</dbReference>
<dbReference type="PANTHER" id="PTHR10642">
    <property type="entry name" value="RIBONUCLEASE H1"/>
    <property type="match status" value="1"/>
</dbReference>
<dbReference type="EC" id="3.1.26.4" evidence="6"/>
<dbReference type="PROSITE" id="PS50879">
    <property type="entry name" value="RNASE_H_1"/>
    <property type="match status" value="1"/>
</dbReference>
<evidence type="ECO:0000256" key="8">
    <source>
        <dbReference type="ARBA" id="ARBA00022722"/>
    </source>
</evidence>
<dbReference type="GO" id="GO:0003676">
    <property type="term" value="F:nucleic acid binding"/>
    <property type="evidence" value="ECO:0007669"/>
    <property type="project" value="InterPro"/>
</dbReference>
<dbReference type="GO" id="GO:0046872">
    <property type="term" value="F:metal ion binding"/>
    <property type="evidence" value="ECO:0007669"/>
    <property type="project" value="UniProtKB-KW"/>
</dbReference>
<dbReference type="InterPro" id="IPR022892">
    <property type="entry name" value="RNaseHI"/>
</dbReference>
<evidence type="ECO:0000256" key="4">
    <source>
        <dbReference type="ARBA" id="ARBA00005300"/>
    </source>
</evidence>
<evidence type="ECO:0000259" key="14">
    <source>
        <dbReference type="PROSITE" id="PS50879"/>
    </source>
</evidence>
<comment type="subunit">
    <text evidence="5">Monomer.</text>
</comment>
<keyword evidence="16" id="KW-1185">Reference proteome</keyword>
<comment type="caution">
    <text evidence="15">The sequence shown here is derived from an EMBL/GenBank/DDBJ whole genome shotgun (WGS) entry which is preliminary data.</text>
</comment>
<accession>A0A0R1XRX3</accession>
<gene>
    <name evidence="15" type="ORF">FC83_GL000180</name>
</gene>
<keyword evidence="9" id="KW-0479">Metal-binding</keyword>
<dbReference type="Proteomes" id="UP000051236">
    <property type="component" value="Unassembled WGS sequence"/>
</dbReference>
<dbReference type="SUPFAM" id="SSF53098">
    <property type="entry name" value="Ribonuclease H-like"/>
    <property type="match status" value="1"/>
</dbReference>
<dbReference type="CDD" id="cd09278">
    <property type="entry name" value="RNase_HI_prokaryote_like"/>
    <property type="match status" value="1"/>
</dbReference>
<dbReference type="InterPro" id="IPR037056">
    <property type="entry name" value="RNase_H1_N_sf"/>
</dbReference>
<dbReference type="AlphaFoldDB" id="A0A0R1XRX3"/>
<dbReference type="SUPFAM" id="SSF55658">
    <property type="entry name" value="L9 N-domain-like"/>
    <property type="match status" value="1"/>
</dbReference>
<name>A0A0R1XRX3_9LACO</name>
<evidence type="ECO:0000256" key="10">
    <source>
        <dbReference type="ARBA" id="ARBA00022759"/>
    </source>
</evidence>
<dbReference type="InterPro" id="IPR002156">
    <property type="entry name" value="RNaseH_domain"/>
</dbReference>
<dbReference type="InterPro" id="IPR050092">
    <property type="entry name" value="RNase_H"/>
</dbReference>
<dbReference type="Gene3D" id="3.30.420.10">
    <property type="entry name" value="Ribonuclease H-like superfamily/Ribonuclease H"/>
    <property type="match status" value="1"/>
</dbReference>
<dbReference type="Pfam" id="PF00075">
    <property type="entry name" value="RNase_H"/>
    <property type="match status" value="1"/>
</dbReference>
<evidence type="ECO:0000256" key="1">
    <source>
        <dbReference type="ARBA" id="ARBA00000077"/>
    </source>
</evidence>
<evidence type="ECO:0000256" key="12">
    <source>
        <dbReference type="ARBA" id="ARBA00022842"/>
    </source>
</evidence>
<dbReference type="RefSeq" id="WP_057002763.1">
    <property type="nucleotide sequence ID" value="NZ_AZGA01000065.1"/>
</dbReference>
<dbReference type="Pfam" id="PF01693">
    <property type="entry name" value="Cauli_VI"/>
    <property type="match status" value="1"/>
</dbReference>
<keyword evidence="8" id="KW-0540">Nuclease</keyword>